<dbReference type="AlphaFoldDB" id="A0AAW5KV78"/>
<feature type="signal peptide" evidence="1">
    <location>
        <begin position="1"/>
        <end position="25"/>
    </location>
</feature>
<sequence>MKKNYGVVISLLFLFLFGCSSQDNKSNNHSTDDARLEPVEQAYDGCDKLLGSDHCSFKLPEKISKVDFDKVYSLSCNTLKNDDMTNAEKLFKTFYGDDFDESALSTDNGGIVYQAGINTSAYWGMDIALYSADYEFQENSSGQTYVVGLDEGDITLGGKAIDVTDIDSGLNNYLADFYKDFTINTKEFSVNDTVGRIDFTASLDYENVPFQYSPSAYSRADNENNMSYWTFLQVTGSIGEDGKFDFINANAPLNILDKTEKTKMIPFDEAVKILETELAKGSYYEFSNVELMYCCLANQPALDMTEEDNVAKAEQLAEEYNKTPKTFEPMWCFEIEGGEGAKEYIKVNALSGEVFVDVS</sequence>
<proteinExistence type="predicted"/>
<keyword evidence="1" id="KW-0732">Signal</keyword>
<dbReference type="RefSeq" id="WP_256322684.1">
    <property type="nucleotide sequence ID" value="NZ_JANGCN010000075.1"/>
</dbReference>
<protein>
    <recommendedName>
        <fullName evidence="4">Secreted protein</fullName>
    </recommendedName>
</protein>
<evidence type="ECO:0008006" key="4">
    <source>
        <dbReference type="Google" id="ProtNLM"/>
    </source>
</evidence>
<accession>A0AAW5KV78</accession>
<evidence type="ECO:0000256" key="1">
    <source>
        <dbReference type="SAM" id="SignalP"/>
    </source>
</evidence>
<reference evidence="2" key="1">
    <citation type="submission" date="2022-06" db="EMBL/GenBank/DDBJ databases">
        <title>Isolation of gut microbiota from human fecal samples.</title>
        <authorList>
            <person name="Pamer E.G."/>
            <person name="Barat B."/>
            <person name="Waligurski E."/>
            <person name="Medina S."/>
            <person name="Paddock L."/>
            <person name="Mostad J."/>
        </authorList>
    </citation>
    <scope>NUCLEOTIDE SEQUENCE</scope>
    <source>
        <strain evidence="2">DFI.5.57</strain>
    </source>
</reference>
<gene>
    <name evidence="2" type="ORF">NE632_14240</name>
</gene>
<dbReference type="PROSITE" id="PS51257">
    <property type="entry name" value="PROKAR_LIPOPROTEIN"/>
    <property type="match status" value="1"/>
</dbReference>
<evidence type="ECO:0000313" key="3">
    <source>
        <dbReference type="Proteomes" id="UP001206236"/>
    </source>
</evidence>
<comment type="caution">
    <text evidence="2">The sequence shown here is derived from an EMBL/GenBank/DDBJ whole genome shotgun (WGS) entry which is preliminary data.</text>
</comment>
<dbReference type="EMBL" id="JANGCN010000075">
    <property type="protein sequence ID" value="MCQ5154452.1"/>
    <property type="molecule type" value="Genomic_DNA"/>
</dbReference>
<evidence type="ECO:0000313" key="2">
    <source>
        <dbReference type="EMBL" id="MCQ5154452.1"/>
    </source>
</evidence>
<feature type="chain" id="PRO_5043800994" description="Secreted protein" evidence="1">
    <location>
        <begin position="26"/>
        <end position="359"/>
    </location>
</feature>
<organism evidence="2 3">
    <name type="scientific">Ruminococcus bicirculans</name>
    <name type="common">ex Wegman et al. 2014</name>
    <dbReference type="NCBI Taxonomy" id="1160721"/>
    <lineage>
        <taxon>Bacteria</taxon>
        <taxon>Bacillati</taxon>
        <taxon>Bacillota</taxon>
        <taxon>Clostridia</taxon>
        <taxon>Eubacteriales</taxon>
        <taxon>Oscillospiraceae</taxon>
        <taxon>Ruminococcus</taxon>
    </lineage>
</organism>
<dbReference type="Proteomes" id="UP001206236">
    <property type="component" value="Unassembled WGS sequence"/>
</dbReference>
<name>A0AAW5KV78_9FIRM</name>